<dbReference type="PANTHER" id="PTHR39178:SF1">
    <property type="entry name" value="RIBOSOMAL-PROCESSING CYSTEINE PROTEASE PRP"/>
    <property type="match status" value="1"/>
</dbReference>
<proteinExistence type="inferred from homology"/>
<sequence length="105" mass="11267">MIHAHMLKSDGLLSGFELKGHAGSGEYGYDIVCAAVSVLAINTVNSLEKLAGATLNRQADEENGGLLVVKVSSSLKDSKVQLLLKSLELGLNDIEVSYHEYIHVE</sequence>
<dbReference type="SUPFAM" id="SSF118010">
    <property type="entry name" value="TM1457-like"/>
    <property type="match status" value="1"/>
</dbReference>
<dbReference type="CDD" id="cd16332">
    <property type="entry name" value="Prp-like"/>
    <property type="match status" value="1"/>
</dbReference>
<gene>
    <name evidence="7" type="ORF">SAMN05216431_10339</name>
</gene>
<keyword evidence="3" id="KW-0378">Hydrolase</keyword>
<comment type="similarity">
    <text evidence="5">Belongs to the Prp family.</text>
</comment>
<name>A0ABY1AA37_9LACO</name>
<accession>A0ABY1AA37</accession>
<evidence type="ECO:0000256" key="4">
    <source>
        <dbReference type="ARBA" id="ARBA00022807"/>
    </source>
</evidence>
<evidence type="ECO:0000256" key="5">
    <source>
        <dbReference type="ARBA" id="ARBA00044503"/>
    </source>
</evidence>
<dbReference type="Pfam" id="PF04327">
    <property type="entry name" value="Peptidase_Prp"/>
    <property type="match status" value="1"/>
</dbReference>
<evidence type="ECO:0000256" key="1">
    <source>
        <dbReference type="ARBA" id="ARBA00022517"/>
    </source>
</evidence>
<keyword evidence="4" id="KW-0788">Thiol protease</keyword>
<evidence type="ECO:0000313" key="8">
    <source>
        <dbReference type="Proteomes" id="UP000182089"/>
    </source>
</evidence>
<evidence type="ECO:0000313" key="7">
    <source>
        <dbReference type="EMBL" id="SEM46916.1"/>
    </source>
</evidence>
<dbReference type="InterPro" id="IPR007422">
    <property type="entry name" value="Peptidase_Prp"/>
</dbReference>
<dbReference type="PANTHER" id="PTHR39178">
    <property type="entry name" value="HYPOTHETICAL RIBOSOME-ASSOCIATED PROTEIN"/>
    <property type="match status" value="1"/>
</dbReference>
<keyword evidence="1" id="KW-0690">Ribosome biogenesis</keyword>
<protein>
    <recommendedName>
        <fullName evidence="6">Ribosomal processing cysteine protease Prp</fullName>
    </recommendedName>
</protein>
<keyword evidence="2" id="KW-0645">Protease</keyword>
<dbReference type="Proteomes" id="UP000182089">
    <property type="component" value="Unassembled WGS sequence"/>
</dbReference>
<evidence type="ECO:0000256" key="3">
    <source>
        <dbReference type="ARBA" id="ARBA00022801"/>
    </source>
</evidence>
<dbReference type="InterPro" id="IPR036764">
    <property type="entry name" value="Peptidase_Prp_sf"/>
</dbReference>
<reference evidence="7 8" key="1">
    <citation type="submission" date="2016-10" db="EMBL/GenBank/DDBJ databases">
        <authorList>
            <person name="Varghese N."/>
            <person name="Submissions S."/>
        </authorList>
    </citation>
    <scope>NUCLEOTIDE SEQUENCE [LARGE SCALE GENOMIC DNA]</scope>
    <source>
        <strain evidence="7 8">WC1T17</strain>
    </source>
</reference>
<comment type="caution">
    <text evidence="7">The sequence shown here is derived from an EMBL/GenBank/DDBJ whole genome shotgun (WGS) entry which is preliminary data.</text>
</comment>
<dbReference type="EMBL" id="FOCC01000003">
    <property type="protein sequence ID" value="SEM46916.1"/>
    <property type="molecule type" value="Genomic_DNA"/>
</dbReference>
<organism evidence="7 8">
    <name type="scientific">Ligilactobacillus ruminis</name>
    <dbReference type="NCBI Taxonomy" id="1623"/>
    <lineage>
        <taxon>Bacteria</taxon>
        <taxon>Bacillati</taxon>
        <taxon>Bacillota</taxon>
        <taxon>Bacilli</taxon>
        <taxon>Lactobacillales</taxon>
        <taxon>Lactobacillaceae</taxon>
        <taxon>Ligilactobacillus</taxon>
    </lineage>
</organism>
<dbReference type="Gene3D" id="3.30.70.1490">
    <property type="entry name" value="Cysteine protease Prp"/>
    <property type="match status" value="1"/>
</dbReference>
<evidence type="ECO:0000256" key="2">
    <source>
        <dbReference type="ARBA" id="ARBA00022670"/>
    </source>
</evidence>
<evidence type="ECO:0000256" key="6">
    <source>
        <dbReference type="ARBA" id="ARBA00044538"/>
    </source>
</evidence>